<feature type="transmembrane region" description="Helical" evidence="1">
    <location>
        <begin position="246"/>
        <end position="264"/>
    </location>
</feature>
<dbReference type="InterPro" id="IPR004445">
    <property type="entry name" value="GltS"/>
</dbReference>
<keyword evidence="1" id="KW-0472">Membrane</keyword>
<dbReference type="EMBL" id="UHBY01000003">
    <property type="protein sequence ID" value="SUL37659.1"/>
    <property type="molecule type" value="Genomic_DNA"/>
</dbReference>
<keyword evidence="1" id="KW-0029">Amino-acid transport</keyword>
<keyword evidence="1" id="KW-0769">Symport</keyword>
<feature type="transmembrane region" description="Helical" evidence="1">
    <location>
        <begin position="334"/>
        <end position="357"/>
    </location>
</feature>
<accession>A0A380EP51</accession>
<reference evidence="3 4" key="1">
    <citation type="submission" date="2018-06" db="EMBL/GenBank/DDBJ databases">
        <authorList>
            <consortium name="Pathogen Informatics"/>
            <person name="Doyle S."/>
        </authorList>
    </citation>
    <scope>NUCLEOTIDE SEQUENCE [LARGE SCALE GENOMIC DNA]</scope>
    <source>
        <strain evidence="3 4">NCTC10702</strain>
    </source>
</reference>
<feature type="transmembrane region" description="Helical" evidence="1">
    <location>
        <begin position="31"/>
        <end position="51"/>
    </location>
</feature>
<feature type="transmembrane region" description="Helical" evidence="1">
    <location>
        <begin position="122"/>
        <end position="144"/>
    </location>
</feature>
<dbReference type="NCBIfam" id="TIGR00210">
    <property type="entry name" value="gltS"/>
    <property type="match status" value="1"/>
</dbReference>
<gene>
    <name evidence="3" type="primary">gltS_1</name>
    <name evidence="3" type="ORF">NCTC10702_03674</name>
</gene>
<dbReference type="AlphaFoldDB" id="A0A380EP51"/>
<dbReference type="GO" id="GO:0015501">
    <property type="term" value="F:glutamate:sodium symporter activity"/>
    <property type="evidence" value="ECO:0007669"/>
    <property type="project" value="UniProtKB-UniRule"/>
</dbReference>
<keyword evidence="1" id="KW-0812">Transmembrane</keyword>
<dbReference type="PANTHER" id="PTHR36178:SF1">
    <property type="entry name" value="SODIUM_GLUTAMATE SYMPORTER"/>
    <property type="match status" value="1"/>
</dbReference>
<keyword evidence="1" id="KW-0739">Sodium transport</keyword>
<keyword evidence="1" id="KW-0813">Transport</keyword>
<comment type="function">
    <text evidence="1">Catalyzes the sodium-dependent transport of glutamate.</text>
</comment>
<keyword evidence="1" id="KW-0406">Ion transport</keyword>
<dbReference type="Proteomes" id="UP000254116">
    <property type="component" value="Unassembled WGS sequence"/>
</dbReference>
<feature type="transmembrane region" description="Helical" evidence="1">
    <location>
        <begin position="97"/>
        <end position="115"/>
    </location>
</feature>
<sequence>MLKAPFYKRLHIKAYLGRGIFNKGDLKMIELNAITTLCLACILYLLGKAIVNHVNFLKRICIPAPVIGGLIFAILVAALDSFGMVKIKLDASFIQDFFMLAFFTTIGLGASLKLFKLGGKVLLLYFMFCAIISVIQNIVGVSLAKVLNIKPLLGLTAGSMSMEGGHGNAAAYGKTIQDLGIDSALTAALAAATLGLVFGGLIGGPVVKFLIKRYNLKPQHSDDTFKDYSQVAYNEHLHSKFNATEVFFIQFTIVVFCMAVGSYFSHLFTAQTGINVPIYVGSLFVAVIVRNISESFNFNIVDLKITNQIGDVALGIFLSLALMSIQLIEIYKLAIPLIIIVLVQVVVMILFAVLILFRGLGKDYDAAVMVGGFIGHGLGATPNAMANLDVITKKYGNSPKAYLVVPIVGAFLIDLIGVIVIMGFIQWFS</sequence>
<name>A0A380EP51_STAAU</name>
<feature type="transmembrane region" description="Helical" evidence="1">
    <location>
        <begin position="401"/>
        <end position="425"/>
    </location>
</feature>
<evidence type="ECO:0000256" key="1">
    <source>
        <dbReference type="HAMAP-Rule" id="MF_02062"/>
    </source>
</evidence>
<keyword evidence="1" id="KW-0915">Sodium</keyword>
<organism evidence="3 4">
    <name type="scientific">Staphylococcus aureus</name>
    <dbReference type="NCBI Taxonomy" id="1280"/>
    <lineage>
        <taxon>Bacteria</taxon>
        <taxon>Bacillati</taxon>
        <taxon>Bacillota</taxon>
        <taxon>Bacilli</taxon>
        <taxon>Bacillales</taxon>
        <taxon>Staphylococcaceae</taxon>
        <taxon>Staphylococcus</taxon>
    </lineage>
</organism>
<comment type="subcellular location">
    <subcellularLocation>
        <location evidence="1">Cell membrane</location>
        <topology evidence="1">Multi-pass membrane protein</topology>
    </subcellularLocation>
</comment>
<keyword evidence="1" id="KW-1003">Cell membrane</keyword>
<dbReference type="HAMAP" id="MF_02062">
    <property type="entry name" value="GltS"/>
    <property type="match status" value="1"/>
</dbReference>
<protein>
    <recommendedName>
        <fullName evidence="1 2">Sodium/glutamate symporter</fullName>
    </recommendedName>
</protein>
<comment type="similarity">
    <text evidence="1">Belongs to the glutamate:Na(+) symporter (ESS) (TC 2.A.27) family.</text>
</comment>
<keyword evidence="1" id="KW-1133">Transmembrane helix</keyword>
<proteinExistence type="inferred from homology"/>
<feature type="transmembrane region" description="Helical" evidence="1">
    <location>
        <begin position="364"/>
        <end position="381"/>
    </location>
</feature>
<evidence type="ECO:0000256" key="2">
    <source>
        <dbReference type="NCBIfam" id="TIGR00210"/>
    </source>
</evidence>
<dbReference type="GO" id="GO:0015813">
    <property type="term" value="P:L-glutamate transmembrane transport"/>
    <property type="evidence" value="ECO:0007669"/>
    <property type="project" value="UniProtKB-UniRule"/>
</dbReference>
<feature type="transmembrane region" description="Helical" evidence="1">
    <location>
        <begin position="63"/>
        <end position="85"/>
    </location>
</feature>
<evidence type="ECO:0000313" key="3">
    <source>
        <dbReference type="EMBL" id="SUL37659.1"/>
    </source>
</evidence>
<feature type="transmembrane region" description="Helical" evidence="1">
    <location>
        <begin position="187"/>
        <end position="211"/>
    </location>
</feature>
<evidence type="ECO:0000313" key="4">
    <source>
        <dbReference type="Proteomes" id="UP000254116"/>
    </source>
</evidence>
<dbReference type="Pfam" id="PF03616">
    <property type="entry name" value="Glt_symporter"/>
    <property type="match status" value="1"/>
</dbReference>
<feature type="transmembrane region" description="Helical" evidence="1">
    <location>
        <begin position="270"/>
        <end position="289"/>
    </location>
</feature>
<dbReference type="PANTHER" id="PTHR36178">
    <property type="entry name" value="SLR0625 PROTEIN"/>
    <property type="match status" value="1"/>
</dbReference>
<feature type="transmembrane region" description="Helical" evidence="1">
    <location>
        <begin position="309"/>
        <end position="328"/>
    </location>
</feature>
<dbReference type="GO" id="GO:0005886">
    <property type="term" value="C:plasma membrane"/>
    <property type="evidence" value="ECO:0007669"/>
    <property type="project" value="UniProtKB-SubCell"/>
</dbReference>